<organism evidence="4 5">
    <name type="scientific">Cyclotella atomus</name>
    <dbReference type="NCBI Taxonomy" id="382360"/>
    <lineage>
        <taxon>Eukaryota</taxon>
        <taxon>Sar</taxon>
        <taxon>Stramenopiles</taxon>
        <taxon>Ochrophyta</taxon>
        <taxon>Bacillariophyta</taxon>
        <taxon>Coscinodiscophyceae</taxon>
        <taxon>Thalassiosirophycidae</taxon>
        <taxon>Stephanodiscales</taxon>
        <taxon>Stephanodiscaceae</taxon>
        <taxon>Cyclotella</taxon>
    </lineage>
</organism>
<dbReference type="EMBL" id="JALLPJ020001146">
    <property type="protein sequence ID" value="KAL3775623.1"/>
    <property type="molecule type" value="Genomic_DNA"/>
</dbReference>
<feature type="transmembrane region" description="Helical" evidence="2">
    <location>
        <begin position="46"/>
        <end position="64"/>
    </location>
</feature>
<dbReference type="SUPFAM" id="SSF49899">
    <property type="entry name" value="Concanavalin A-like lectins/glucanases"/>
    <property type="match status" value="1"/>
</dbReference>
<dbReference type="PANTHER" id="PTHR10963">
    <property type="entry name" value="GLYCOSYL HYDROLASE-RELATED"/>
    <property type="match status" value="1"/>
</dbReference>
<name>A0ABD3NI69_9STRA</name>
<dbReference type="Proteomes" id="UP001530400">
    <property type="component" value="Unassembled WGS sequence"/>
</dbReference>
<evidence type="ECO:0000313" key="4">
    <source>
        <dbReference type="EMBL" id="KAL3775623.1"/>
    </source>
</evidence>
<evidence type="ECO:0000259" key="3">
    <source>
        <dbReference type="PROSITE" id="PS51762"/>
    </source>
</evidence>
<sequence>MSPNNLNDLDSYQNSYVSVNNFSFDEDDNDSTSFIPNLLKYRTCHVVRFIFFVYSAICVGWLVVSTHYRVYLHNDADGTMLDVRNGIDSDIPELIWSDEFDGNSLDLTKWSFVNGNGCDVGLCGWGNNELEVYTPSNAWIKDGKLVIEAKQVLTPKGSISYTSSKIISRGKADFGIASCKSNSSRCNINKINCNDDESEANCNESTAARRFEAKIRLPWGHGIWPAFWMLPTNDVHGGPKSGEIDIMEYIGKDGTNTVHGTVHYGLDGAQHQYSESGITLLIGDLNETFHTYAVDRKAGEMRWYIDDIEYSSITKNEMQPYLWPFDEEFHFIINLAVGGNWPGNPVIRGNSSVPASLFPQTLEVDYVRVYESVFPRVRGKSIVNCKAKGVMYQVVDFDSFGISEAVLEWSVPNGATITDGNGSSRIKVDFDSTINHSNINDSEIIRVQLVSGVGLDSIQSIGLDKLQNGIGLRVKIIDFDGRCSNMNSTNPISQFNFNCGRPDTCTEYVLHRTTDEYSCGERIKWLMSQGMDEMTACAEVGCKSPISWPLWSLQSEMKVEIYLYVLRYLEAASFPSSSSLFLLKHIMIRLLSTAALFTLLNLHANAFVAPLPALARLSPANTNLNAIPEFTSFNIADGLSAATMMQQEGEMVGALSTLRTFFIVLTAAIFGVTALAYLTAAFLVPKAAEQLEQDTKRLRPGLWEEYELKLNEGETMVNRPDLLQELGNIMQPIIVQDYEREAAIKFGESEGEKNDGSGSKERD</sequence>
<keyword evidence="5" id="KW-1185">Reference proteome</keyword>
<keyword evidence="2" id="KW-0812">Transmembrane</keyword>
<keyword evidence="2" id="KW-1133">Transmembrane helix</keyword>
<dbReference type="Pfam" id="PF00722">
    <property type="entry name" value="Glyco_hydro_16"/>
    <property type="match status" value="1"/>
</dbReference>
<accession>A0ABD3NI69</accession>
<dbReference type="Gene3D" id="2.60.120.200">
    <property type="match status" value="1"/>
</dbReference>
<comment type="similarity">
    <text evidence="1">Belongs to the glycosyl hydrolase 16 family.</text>
</comment>
<dbReference type="CDD" id="cd08023">
    <property type="entry name" value="GH16_laminarinase_like"/>
    <property type="match status" value="1"/>
</dbReference>
<evidence type="ECO:0000256" key="1">
    <source>
        <dbReference type="ARBA" id="ARBA00006865"/>
    </source>
</evidence>
<dbReference type="PANTHER" id="PTHR10963:SF55">
    <property type="entry name" value="GLYCOSIDE HYDROLASE FAMILY 16 PROTEIN"/>
    <property type="match status" value="1"/>
</dbReference>
<dbReference type="Pfam" id="PF19408">
    <property type="entry name" value="PKD_6"/>
    <property type="match status" value="1"/>
</dbReference>
<evidence type="ECO:0000256" key="2">
    <source>
        <dbReference type="SAM" id="Phobius"/>
    </source>
</evidence>
<comment type="caution">
    <text evidence="4">The sequence shown here is derived from an EMBL/GenBank/DDBJ whole genome shotgun (WGS) entry which is preliminary data.</text>
</comment>
<feature type="domain" description="GH16" evidence="3">
    <location>
        <begin position="74"/>
        <end position="375"/>
    </location>
</feature>
<evidence type="ECO:0000313" key="5">
    <source>
        <dbReference type="Proteomes" id="UP001530400"/>
    </source>
</evidence>
<feature type="transmembrane region" description="Helical" evidence="2">
    <location>
        <begin position="661"/>
        <end position="684"/>
    </location>
</feature>
<dbReference type="InterPro" id="IPR050546">
    <property type="entry name" value="Glycosyl_Hydrlase_16"/>
</dbReference>
<protein>
    <recommendedName>
        <fullName evidence="3">GH16 domain-containing protein</fullName>
    </recommendedName>
</protein>
<dbReference type="AlphaFoldDB" id="A0ABD3NI69"/>
<dbReference type="PROSITE" id="PS51762">
    <property type="entry name" value="GH16_2"/>
    <property type="match status" value="1"/>
</dbReference>
<dbReference type="InterPro" id="IPR045829">
    <property type="entry name" value="PKD_6"/>
</dbReference>
<dbReference type="InterPro" id="IPR013320">
    <property type="entry name" value="ConA-like_dom_sf"/>
</dbReference>
<proteinExistence type="inferred from homology"/>
<reference evidence="4 5" key="1">
    <citation type="submission" date="2024-10" db="EMBL/GenBank/DDBJ databases">
        <title>Updated reference genomes for cyclostephanoid diatoms.</title>
        <authorList>
            <person name="Roberts W.R."/>
            <person name="Alverson A.J."/>
        </authorList>
    </citation>
    <scope>NUCLEOTIDE SEQUENCE [LARGE SCALE GENOMIC DNA]</scope>
    <source>
        <strain evidence="4 5">AJA010-31</strain>
    </source>
</reference>
<dbReference type="InterPro" id="IPR000757">
    <property type="entry name" value="Beta-glucanase-like"/>
</dbReference>
<keyword evidence="2" id="KW-0472">Membrane</keyword>
<gene>
    <name evidence="4" type="ORF">ACHAWO_001890</name>
</gene>